<accession>A0A4S8KIK4</accession>
<evidence type="ECO:0000313" key="6">
    <source>
        <dbReference type="Proteomes" id="UP000297245"/>
    </source>
</evidence>
<dbReference type="Gene3D" id="3.40.50.1820">
    <property type="entry name" value="alpha/beta hydrolase"/>
    <property type="match status" value="1"/>
</dbReference>
<dbReference type="GO" id="GO:0004301">
    <property type="term" value="F:epoxide hydrolase activity"/>
    <property type="evidence" value="ECO:0007669"/>
    <property type="project" value="TreeGrafter"/>
</dbReference>
<evidence type="ECO:0000259" key="4">
    <source>
        <dbReference type="Pfam" id="PF06441"/>
    </source>
</evidence>
<dbReference type="InterPro" id="IPR010497">
    <property type="entry name" value="Epoxide_hydro_N"/>
</dbReference>
<dbReference type="InterPro" id="IPR029058">
    <property type="entry name" value="AB_hydrolase_fold"/>
</dbReference>
<dbReference type="PANTHER" id="PTHR21661:SF35">
    <property type="entry name" value="EPOXIDE HYDROLASE"/>
    <property type="match status" value="1"/>
</dbReference>
<proteinExistence type="inferred from homology"/>
<dbReference type="Proteomes" id="UP000297245">
    <property type="component" value="Unassembled WGS sequence"/>
</dbReference>
<keyword evidence="6" id="KW-1185">Reference proteome</keyword>
<name>A0A4S8KIK4_DENBC</name>
<dbReference type="SUPFAM" id="SSF53474">
    <property type="entry name" value="alpha/beta-Hydrolases"/>
    <property type="match status" value="1"/>
</dbReference>
<evidence type="ECO:0000313" key="5">
    <source>
        <dbReference type="EMBL" id="THU75209.1"/>
    </source>
</evidence>
<keyword evidence="3" id="KW-0378">Hydrolase</keyword>
<feature type="domain" description="Epoxide hydrolase N-terminal" evidence="4">
    <location>
        <begin position="5"/>
        <end position="77"/>
    </location>
</feature>
<dbReference type="OrthoDB" id="7130006at2759"/>
<evidence type="ECO:0000256" key="2">
    <source>
        <dbReference type="ARBA" id="ARBA00022797"/>
    </source>
</evidence>
<dbReference type="AlphaFoldDB" id="A0A4S8KIK4"/>
<dbReference type="EMBL" id="ML182663">
    <property type="protein sequence ID" value="THU75209.1"/>
    <property type="molecule type" value="Genomic_DNA"/>
</dbReference>
<evidence type="ECO:0000256" key="1">
    <source>
        <dbReference type="ARBA" id="ARBA00010088"/>
    </source>
</evidence>
<evidence type="ECO:0000256" key="3">
    <source>
        <dbReference type="ARBA" id="ARBA00022801"/>
    </source>
</evidence>
<organism evidence="5 6">
    <name type="scientific">Dendrothele bispora (strain CBS 962.96)</name>
    <dbReference type="NCBI Taxonomy" id="1314807"/>
    <lineage>
        <taxon>Eukaryota</taxon>
        <taxon>Fungi</taxon>
        <taxon>Dikarya</taxon>
        <taxon>Basidiomycota</taxon>
        <taxon>Agaricomycotina</taxon>
        <taxon>Agaricomycetes</taxon>
        <taxon>Agaricomycetidae</taxon>
        <taxon>Agaricales</taxon>
        <taxon>Agaricales incertae sedis</taxon>
        <taxon>Dendrothele</taxon>
    </lineage>
</organism>
<gene>
    <name evidence="5" type="ORF">K435DRAFT_595958</name>
</gene>
<feature type="non-terminal residue" evidence="5">
    <location>
        <position position="78"/>
    </location>
</feature>
<dbReference type="Pfam" id="PF06441">
    <property type="entry name" value="EHN"/>
    <property type="match status" value="1"/>
</dbReference>
<reference evidence="5 6" key="1">
    <citation type="journal article" date="2019" name="Nat. Ecol. Evol.">
        <title>Megaphylogeny resolves global patterns of mushroom evolution.</title>
        <authorList>
            <person name="Varga T."/>
            <person name="Krizsan K."/>
            <person name="Foldi C."/>
            <person name="Dima B."/>
            <person name="Sanchez-Garcia M."/>
            <person name="Sanchez-Ramirez S."/>
            <person name="Szollosi G.J."/>
            <person name="Szarkandi J.G."/>
            <person name="Papp V."/>
            <person name="Albert L."/>
            <person name="Andreopoulos W."/>
            <person name="Angelini C."/>
            <person name="Antonin V."/>
            <person name="Barry K.W."/>
            <person name="Bougher N.L."/>
            <person name="Buchanan P."/>
            <person name="Buyck B."/>
            <person name="Bense V."/>
            <person name="Catcheside P."/>
            <person name="Chovatia M."/>
            <person name="Cooper J."/>
            <person name="Damon W."/>
            <person name="Desjardin D."/>
            <person name="Finy P."/>
            <person name="Geml J."/>
            <person name="Haridas S."/>
            <person name="Hughes K."/>
            <person name="Justo A."/>
            <person name="Karasinski D."/>
            <person name="Kautmanova I."/>
            <person name="Kiss B."/>
            <person name="Kocsube S."/>
            <person name="Kotiranta H."/>
            <person name="LaButti K.M."/>
            <person name="Lechner B.E."/>
            <person name="Liimatainen K."/>
            <person name="Lipzen A."/>
            <person name="Lukacs Z."/>
            <person name="Mihaltcheva S."/>
            <person name="Morgado L.N."/>
            <person name="Niskanen T."/>
            <person name="Noordeloos M.E."/>
            <person name="Ohm R.A."/>
            <person name="Ortiz-Santana B."/>
            <person name="Ovrebo C."/>
            <person name="Racz N."/>
            <person name="Riley R."/>
            <person name="Savchenko A."/>
            <person name="Shiryaev A."/>
            <person name="Soop K."/>
            <person name="Spirin V."/>
            <person name="Szebenyi C."/>
            <person name="Tomsovsky M."/>
            <person name="Tulloss R.E."/>
            <person name="Uehling J."/>
            <person name="Grigoriev I.V."/>
            <person name="Vagvolgyi C."/>
            <person name="Papp T."/>
            <person name="Martin F.M."/>
            <person name="Miettinen O."/>
            <person name="Hibbett D.S."/>
            <person name="Nagy L.G."/>
        </authorList>
    </citation>
    <scope>NUCLEOTIDE SEQUENCE [LARGE SCALE GENOMIC DNA]</scope>
    <source>
        <strain evidence="5 6">CBS 962.96</strain>
    </source>
</reference>
<comment type="similarity">
    <text evidence="1">Belongs to the peptidase S33 family.</text>
</comment>
<sequence>MSTAEPFRINVSDDLLSWINDRVKTARIIPDVTHPPNEEWADGTPSAVMHDIVAYWKEKYDWRSVEKRLNETFKMFTM</sequence>
<keyword evidence="2" id="KW-0058">Aromatic hydrocarbons catabolism</keyword>
<protein>
    <recommendedName>
        <fullName evidence="4">Epoxide hydrolase N-terminal domain-containing protein</fullName>
    </recommendedName>
</protein>
<dbReference type="GO" id="GO:0097176">
    <property type="term" value="P:epoxide metabolic process"/>
    <property type="evidence" value="ECO:0007669"/>
    <property type="project" value="TreeGrafter"/>
</dbReference>
<dbReference type="PANTHER" id="PTHR21661">
    <property type="entry name" value="EPOXIDE HYDROLASE 1-RELATED"/>
    <property type="match status" value="1"/>
</dbReference>